<evidence type="ECO:0000313" key="1">
    <source>
        <dbReference type="EMBL" id="RWR30494.1"/>
    </source>
</evidence>
<dbReference type="Proteomes" id="UP000284451">
    <property type="component" value="Unassembled WGS sequence"/>
</dbReference>
<organism evidence="1 2">
    <name type="scientific">Paenirhodobacter populi</name>
    <dbReference type="NCBI Taxonomy" id="2306993"/>
    <lineage>
        <taxon>Bacteria</taxon>
        <taxon>Pseudomonadati</taxon>
        <taxon>Pseudomonadota</taxon>
        <taxon>Alphaproteobacteria</taxon>
        <taxon>Rhodobacterales</taxon>
        <taxon>Rhodobacter group</taxon>
        <taxon>Paenirhodobacter</taxon>
    </lineage>
</organism>
<reference evidence="1 2" key="2">
    <citation type="submission" date="2019-01" db="EMBL/GenBank/DDBJ databases">
        <authorList>
            <person name="Li Y."/>
        </authorList>
    </citation>
    <scope>NUCLEOTIDE SEQUENCE [LARGE SCALE GENOMIC DNA]</scope>
    <source>
        <strain evidence="1 2">07D10-4-3</strain>
    </source>
</reference>
<gene>
    <name evidence="1" type="ORF">D2T29_12550</name>
</gene>
<dbReference type="AlphaFoldDB" id="A0A443KCI1"/>
<sequence>MTDLHRPGPMEWAQGYRATVRAVMNGQTDDLPQPDLDRAEAAGLIELCDHVFGAWRLTSLGADLMK</sequence>
<evidence type="ECO:0000313" key="2">
    <source>
        <dbReference type="Proteomes" id="UP000284451"/>
    </source>
</evidence>
<accession>A0A443KCI1</accession>
<proteinExistence type="predicted"/>
<comment type="caution">
    <text evidence="1">The sequence shown here is derived from an EMBL/GenBank/DDBJ whole genome shotgun (WGS) entry which is preliminary data.</text>
</comment>
<name>A0A443KCI1_9RHOB</name>
<reference evidence="1 2" key="1">
    <citation type="submission" date="2019-01" db="EMBL/GenBank/DDBJ databases">
        <title>Sinorhodobacter populi sp. nov. isolated from the symptomatic bark tissue of Populus euramericana canker.</title>
        <authorList>
            <person name="Xu G."/>
        </authorList>
    </citation>
    <scope>NUCLEOTIDE SEQUENCE [LARGE SCALE GENOMIC DNA]</scope>
    <source>
        <strain evidence="1 2">07D10-4-3</strain>
    </source>
</reference>
<dbReference type="EMBL" id="SAUY01000015">
    <property type="protein sequence ID" value="RWR30494.1"/>
    <property type="molecule type" value="Genomic_DNA"/>
</dbReference>
<protein>
    <submittedName>
        <fullName evidence="1">Uncharacterized protein</fullName>
    </submittedName>
</protein>
<dbReference type="RefSeq" id="WP_128232700.1">
    <property type="nucleotide sequence ID" value="NZ_SAUY01000015.1"/>
</dbReference>